<comment type="similarity">
    <text evidence="1">Belongs to the UFD1 family.</text>
</comment>
<dbReference type="GO" id="GO:0036503">
    <property type="term" value="P:ERAD pathway"/>
    <property type="evidence" value="ECO:0007669"/>
    <property type="project" value="TreeGrafter"/>
</dbReference>
<dbReference type="Pfam" id="PF03152">
    <property type="entry name" value="UFD1_N1"/>
    <property type="match status" value="1"/>
</dbReference>
<evidence type="ECO:0000259" key="5">
    <source>
        <dbReference type="Pfam" id="PF24842"/>
    </source>
</evidence>
<feature type="domain" description="Ubiquitin fusion degradation protein UFD1 N-terminal subdomain 2" evidence="5">
    <location>
        <begin position="100"/>
        <end position="193"/>
    </location>
</feature>
<dbReference type="PANTHER" id="PTHR12555:SF13">
    <property type="entry name" value="UBIQUITIN RECOGNITION FACTOR IN ER-ASSOCIATED DEGRADATION PROTEIN 1"/>
    <property type="match status" value="1"/>
</dbReference>
<feature type="domain" description="Ubiquitin fusion degradation protein UFD1 N-terminal subdomain 1" evidence="4">
    <location>
        <begin position="14"/>
        <end position="95"/>
    </location>
</feature>
<evidence type="ECO:0000256" key="1">
    <source>
        <dbReference type="ARBA" id="ARBA00006043"/>
    </source>
</evidence>
<dbReference type="Gene3D" id="2.40.40.50">
    <property type="entry name" value="Ubiquitin fusion degradation protein UFD1, N-terminal domain"/>
    <property type="match status" value="1"/>
</dbReference>
<proteinExistence type="inferred from homology"/>
<feature type="compositionally biased region" description="Basic and acidic residues" evidence="3">
    <location>
        <begin position="204"/>
        <end position="243"/>
    </location>
</feature>
<evidence type="ECO:0000259" key="4">
    <source>
        <dbReference type="Pfam" id="PF03152"/>
    </source>
</evidence>
<dbReference type="InterPro" id="IPR004854">
    <property type="entry name" value="Ufd1-like"/>
</dbReference>
<organism evidence="6">
    <name type="scientific">seawater metagenome</name>
    <dbReference type="NCBI Taxonomy" id="1561972"/>
    <lineage>
        <taxon>unclassified sequences</taxon>
        <taxon>metagenomes</taxon>
        <taxon>ecological metagenomes</taxon>
    </lineage>
</organism>
<evidence type="ECO:0000313" key="6">
    <source>
        <dbReference type="EMBL" id="VVU95791.1"/>
    </source>
</evidence>
<dbReference type="InterPro" id="IPR055417">
    <property type="entry name" value="UFD1_N1"/>
</dbReference>
<name>A0A5E8CKM5_9ZZZZ</name>
<dbReference type="AlphaFoldDB" id="A0A5E8CKM5"/>
<dbReference type="Pfam" id="PF24842">
    <property type="entry name" value="UFD1_N2"/>
    <property type="match status" value="1"/>
</dbReference>
<reference evidence="6" key="1">
    <citation type="submission" date="2019-09" db="EMBL/GenBank/DDBJ databases">
        <authorList>
            <person name="Needham M D."/>
        </authorList>
    </citation>
    <scope>NUCLEOTIDE SEQUENCE</scope>
</reference>
<dbReference type="InterPro" id="IPR042299">
    <property type="entry name" value="Ufd1-like_Nn"/>
</dbReference>
<dbReference type="EMBL" id="CABVLZ010000012">
    <property type="protein sequence ID" value="VVU95791.1"/>
    <property type="molecule type" value="Genomic_DNA"/>
</dbReference>
<dbReference type="GO" id="GO:0006511">
    <property type="term" value="P:ubiquitin-dependent protein catabolic process"/>
    <property type="evidence" value="ECO:0007669"/>
    <property type="project" value="InterPro"/>
</dbReference>
<sequence length="258" mass="30354">MSKITRNLIIKSSYEANKDSLENTNSIILPKGILEEILSSKQENYFFKITNPELGIYTYVGVMEFSEDEDVVIVPFWLYEYLAATSSTVVEIELINNIIKGKKITLEPLDECFFKIPEYEAVLEVVLSRFGVLHYNSSIKVDIMDKKYLLKIKDIEHDYSELFQNTEEVDEEKLNNINMEAINIINTDLNVEIFNSFLEKELKKKQEEEKRKEEERKRQEEKRRLEKEQEEKRRLEEQQKSEKGFVPFSGKGNRLGGD</sequence>
<evidence type="ECO:0000256" key="2">
    <source>
        <dbReference type="ARBA" id="ARBA00022786"/>
    </source>
</evidence>
<dbReference type="GO" id="GO:0031593">
    <property type="term" value="F:polyubiquitin modification-dependent protein binding"/>
    <property type="evidence" value="ECO:0007669"/>
    <property type="project" value="TreeGrafter"/>
</dbReference>
<gene>
    <name evidence="6" type="ORF">CPAV1605_1547</name>
</gene>
<dbReference type="InterPro" id="IPR055418">
    <property type="entry name" value="UFD1_N2"/>
</dbReference>
<dbReference type="Gene3D" id="3.10.330.10">
    <property type="match status" value="1"/>
</dbReference>
<feature type="region of interest" description="Disordered" evidence="3">
    <location>
        <begin position="204"/>
        <end position="258"/>
    </location>
</feature>
<dbReference type="GO" id="GO:0034098">
    <property type="term" value="C:VCP-NPL4-UFD1 AAA ATPase complex"/>
    <property type="evidence" value="ECO:0007669"/>
    <property type="project" value="TreeGrafter"/>
</dbReference>
<dbReference type="PANTHER" id="PTHR12555">
    <property type="entry name" value="UBIQUITIN FUSION DEGRADATON PROTEIN 1"/>
    <property type="match status" value="1"/>
</dbReference>
<protein>
    <submittedName>
        <fullName evidence="6">Ubiquitin fusion degradation protein UFD1</fullName>
    </submittedName>
</protein>
<keyword evidence="2" id="KW-0833">Ubl conjugation pathway</keyword>
<evidence type="ECO:0000256" key="3">
    <source>
        <dbReference type="SAM" id="MobiDB-lite"/>
    </source>
</evidence>
<accession>A0A5E8CKM5</accession>